<dbReference type="InterPro" id="IPR001242">
    <property type="entry name" value="Condensation_dom"/>
</dbReference>
<dbReference type="SUPFAM" id="SSF52777">
    <property type="entry name" value="CoA-dependent acyltransferases"/>
    <property type="match status" value="2"/>
</dbReference>
<dbReference type="InterPro" id="IPR020845">
    <property type="entry name" value="AMP-binding_CS"/>
</dbReference>
<dbReference type="Gene3D" id="1.10.1200.10">
    <property type="entry name" value="ACP-like"/>
    <property type="match status" value="1"/>
</dbReference>
<dbReference type="GO" id="GO:0044550">
    <property type="term" value="P:secondary metabolite biosynthetic process"/>
    <property type="evidence" value="ECO:0007669"/>
    <property type="project" value="TreeGrafter"/>
</dbReference>
<evidence type="ECO:0000256" key="2">
    <source>
        <dbReference type="ARBA" id="ARBA00022450"/>
    </source>
</evidence>
<feature type="domain" description="Carrier" evidence="5">
    <location>
        <begin position="1024"/>
        <end position="1099"/>
    </location>
</feature>
<proteinExistence type="predicted"/>
<dbReference type="InterPro" id="IPR006162">
    <property type="entry name" value="Ppantetheine_attach_site"/>
</dbReference>
<dbReference type="OrthoDB" id="3671989at2"/>
<dbReference type="Gene3D" id="3.30.559.10">
    <property type="entry name" value="Chloramphenicol acetyltransferase-like domain"/>
    <property type="match status" value="1"/>
</dbReference>
<evidence type="ECO:0000256" key="4">
    <source>
        <dbReference type="SAM" id="MobiDB-lite"/>
    </source>
</evidence>
<keyword evidence="3" id="KW-0597">Phosphoprotein</keyword>
<protein>
    <submittedName>
        <fullName evidence="6">Amino acid adenylation domain-containing protein</fullName>
    </submittedName>
</protein>
<feature type="region of interest" description="Disordered" evidence="4">
    <location>
        <begin position="1"/>
        <end position="67"/>
    </location>
</feature>
<accession>A0A1M5CRB2</accession>
<dbReference type="GO" id="GO:0003824">
    <property type="term" value="F:catalytic activity"/>
    <property type="evidence" value="ECO:0007669"/>
    <property type="project" value="InterPro"/>
</dbReference>
<dbReference type="Pfam" id="PF00501">
    <property type="entry name" value="AMP-binding"/>
    <property type="match status" value="1"/>
</dbReference>
<evidence type="ECO:0000259" key="5">
    <source>
        <dbReference type="PROSITE" id="PS50075"/>
    </source>
</evidence>
<sequence length="1132" mass="117438">MTAGPGPGPAPTPTAADARSRLAAMTPEQRAQLADELRRRRGEPRPRGTGLRAHDWPETGASAPATPQQRRIWLEQQLAPESTAYVLPALVTIADTVDVDRLAAALHTVSLRHAALRTTVALRADGELEQRVDAAPLRLERRTIRPGDLDDEVATRIAVPFDLAVEAPARAVLFESPGPSGRPGERHLLLTLHHVAVDGWSLGLLVDDVSAAYAGTSRAAPLQYLDHALDRAANPPSPGGAAPTDPLAGAEALPWDSPGGAPRRAVVRHVELPPDLLAALHAVERGGGHTHYVSLAAAVALVIARWSGRDDLVLGMPVANRDSPDREGIVGLFMDNRAVRVRTTSRTVREFLLAVQTVVLGELARDATPAGAPDPTALVRALVSLRNVDVPTLVLGDATCPVRQLPTGQAQVPFLLEVVPRADGGADGWLELETAALGPGLEPDRVAAAIVHTLELLADPATGSVRLADLDVLDAEHARLVTTTFPGIDATGDPGPATVLTAWAARVAHEPDAVVVLDDAAGSEHTVAELERWSRSLAAGLRRHGAGAGTLVGVAVDRGPLLLAVLLAVLRTGAGYVPVDPTLPPARRAQVVTDAAPLLVVGEGPAAASLPVPVVAPGALVDEPSPAGADVEVPPGAADVAYVLYTSGSTGRPKGVAVAHGAIANRVARMVAADGLDRAGERILQKTSTSFDPSLTEMLAGLTGRGTIVVAAPGRHGDPAYLLDVVARRSVTSFDVVPSMLSVLVEHRAFGSALAGVRQLYCGGEELAPDLVARVHAALPHLRLVNLYGPTEAAVDATAQLVEPGAGRVPIGRPIPGTSAWVLDATRRPCPIGVDGEIYLGGRQLAQGYLGRPGLTAAAFVPSPFEVGRRVYATGDRARWAADGTLEFRGRVDDQVKIRGVRVEPGEVESALRRHPLVGDAAVIVSPGPALAAYVTAATVEPPTVEPPTVEPPTDAVPGSPPAGLAESLPARLRTDLARDLPPAMVPDGIVVLDALPVGSSGKVDRAALRALTPSPSPAGDGVAPADDLETVLCSIWSAAIGHEIADVTAEFFEVGGHSLAALRILGQVQELLRIDLTVAEVLTTPTIRSTAAVLRERGAERGVDADAVASVVRRVMSMDAESVAAALRTGA</sequence>
<dbReference type="GO" id="GO:0005737">
    <property type="term" value="C:cytoplasm"/>
    <property type="evidence" value="ECO:0007669"/>
    <property type="project" value="TreeGrafter"/>
</dbReference>
<feature type="compositionally biased region" description="Pro residues" evidence="4">
    <location>
        <begin position="1"/>
        <end position="12"/>
    </location>
</feature>
<dbReference type="Gene3D" id="3.30.559.30">
    <property type="entry name" value="Nonribosomal peptide synthetase, condensation domain"/>
    <property type="match status" value="1"/>
</dbReference>
<dbReference type="Gene3D" id="3.40.50.980">
    <property type="match status" value="2"/>
</dbReference>
<dbReference type="PROSITE" id="PS00012">
    <property type="entry name" value="PHOSPHOPANTETHEINE"/>
    <property type="match status" value="1"/>
</dbReference>
<dbReference type="PANTHER" id="PTHR45527">
    <property type="entry name" value="NONRIBOSOMAL PEPTIDE SYNTHETASE"/>
    <property type="match status" value="1"/>
</dbReference>
<dbReference type="Gene3D" id="2.30.38.10">
    <property type="entry name" value="Luciferase, Domain 3"/>
    <property type="match status" value="1"/>
</dbReference>
<comment type="cofactor">
    <cofactor evidence="1">
        <name>pantetheine 4'-phosphate</name>
        <dbReference type="ChEBI" id="CHEBI:47942"/>
    </cofactor>
</comment>
<feature type="region of interest" description="Disordered" evidence="4">
    <location>
        <begin position="944"/>
        <end position="966"/>
    </location>
</feature>
<dbReference type="Pfam" id="PF00550">
    <property type="entry name" value="PP-binding"/>
    <property type="match status" value="1"/>
</dbReference>
<dbReference type="PANTHER" id="PTHR45527:SF1">
    <property type="entry name" value="FATTY ACID SYNTHASE"/>
    <property type="match status" value="1"/>
</dbReference>
<dbReference type="InterPro" id="IPR000873">
    <property type="entry name" value="AMP-dep_synth/lig_dom"/>
</dbReference>
<dbReference type="GO" id="GO:0008610">
    <property type="term" value="P:lipid biosynthetic process"/>
    <property type="evidence" value="ECO:0007669"/>
    <property type="project" value="UniProtKB-ARBA"/>
</dbReference>
<dbReference type="SUPFAM" id="SSF56801">
    <property type="entry name" value="Acetyl-CoA synthetase-like"/>
    <property type="match status" value="1"/>
</dbReference>
<dbReference type="InterPro" id="IPR036736">
    <property type="entry name" value="ACP-like_sf"/>
</dbReference>
<dbReference type="InterPro" id="IPR020806">
    <property type="entry name" value="PKS_PP-bd"/>
</dbReference>
<evidence type="ECO:0000256" key="1">
    <source>
        <dbReference type="ARBA" id="ARBA00001957"/>
    </source>
</evidence>
<dbReference type="SMART" id="SM00823">
    <property type="entry name" value="PKS_PP"/>
    <property type="match status" value="1"/>
</dbReference>
<dbReference type="Proteomes" id="UP000186132">
    <property type="component" value="Unassembled WGS sequence"/>
</dbReference>
<dbReference type="CDD" id="cd05930">
    <property type="entry name" value="A_NRPS"/>
    <property type="match status" value="1"/>
</dbReference>
<feature type="compositionally biased region" description="Basic and acidic residues" evidence="4">
    <location>
        <begin position="33"/>
        <end position="57"/>
    </location>
</feature>
<dbReference type="Pfam" id="PF00668">
    <property type="entry name" value="Condensation"/>
    <property type="match status" value="1"/>
</dbReference>
<dbReference type="InterPro" id="IPR010071">
    <property type="entry name" value="AA_adenyl_dom"/>
</dbReference>
<dbReference type="GO" id="GO:0043041">
    <property type="term" value="P:amino acid activation for nonribosomal peptide biosynthetic process"/>
    <property type="evidence" value="ECO:0007669"/>
    <property type="project" value="TreeGrafter"/>
</dbReference>
<organism evidence="6 7">
    <name type="scientific">Jatrophihabitans endophyticus</name>
    <dbReference type="NCBI Taxonomy" id="1206085"/>
    <lineage>
        <taxon>Bacteria</taxon>
        <taxon>Bacillati</taxon>
        <taxon>Actinomycetota</taxon>
        <taxon>Actinomycetes</taxon>
        <taxon>Jatrophihabitantales</taxon>
        <taxon>Jatrophihabitantaceae</taxon>
        <taxon>Jatrophihabitans</taxon>
    </lineage>
</organism>
<name>A0A1M5CRB2_9ACTN</name>
<dbReference type="InterPro" id="IPR009081">
    <property type="entry name" value="PP-bd_ACP"/>
</dbReference>
<reference evidence="6 7" key="1">
    <citation type="submission" date="2016-11" db="EMBL/GenBank/DDBJ databases">
        <authorList>
            <person name="Jaros S."/>
            <person name="Januszkiewicz K."/>
            <person name="Wedrychowicz H."/>
        </authorList>
    </citation>
    <scope>NUCLEOTIDE SEQUENCE [LARGE SCALE GENOMIC DNA]</scope>
    <source>
        <strain evidence="6 7">DSM 45627</strain>
    </source>
</reference>
<dbReference type="Gene3D" id="3.30.300.30">
    <property type="match status" value="1"/>
</dbReference>
<keyword evidence="7" id="KW-1185">Reference proteome</keyword>
<dbReference type="NCBIfam" id="TIGR01733">
    <property type="entry name" value="AA-adenyl-dom"/>
    <property type="match status" value="1"/>
</dbReference>
<dbReference type="RefSeq" id="WP_073385085.1">
    <property type="nucleotide sequence ID" value="NZ_FQVU01000001.1"/>
</dbReference>
<dbReference type="PROSITE" id="PS00455">
    <property type="entry name" value="AMP_BINDING"/>
    <property type="match status" value="1"/>
</dbReference>
<evidence type="ECO:0000256" key="3">
    <source>
        <dbReference type="ARBA" id="ARBA00022553"/>
    </source>
</evidence>
<keyword evidence="2" id="KW-0596">Phosphopantetheine</keyword>
<dbReference type="STRING" id="1206085.SAMN05443575_0323"/>
<dbReference type="SUPFAM" id="SSF47336">
    <property type="entry name" value="ACP-like"/>
    <property type="match status" value="1"/>
</dbReference>
<evidence type="ECO:0000313" key="6">
    <source>
        <dbReference type="EMBL" id="SHF57156.1"/>
    </source>
</evidence>
<dbReference type="InterPro" id="IPR025110">
    <property type="entry name" value="AMP-bd_C"/>
</dbReference>
<dbReference type="GO" id="GO:0031177">
    <property type="term" value="F:phosphopantetheine binding"/>
    <property type="evidence" value="ECO:0007669"/>
    <property type="project" value="InterPro"/>
</dbReference>
<dbReference type="Pfam" id="PF13193">
    <property type="entry name" value="AMP-binding_C"/>
    <property type="match status" value="1"/>
</dbReference>
<dbReference type="PROSITE" id="PS50075">
    <property type="entry name" value="CARRIER"/>
    <property type="match status" value="1"/>
</dbReference>
<feature type="region of interest" description="Disordered" evidence="4">
    <location>
        <begin position="230"/>
        <end position="255"/>
    </location>
</feature>
<dbReference type="AlphaFoldDB" id="A0A1M5CRB2"/>
<dbReference type="EMBL" id="FQVU01000001">
    <property type="protein sequence ID" value="SHF57156.1"/>
    <property type="molecule type" value="Genomic_DNA"/>
</dbReference>
<gene>
    <name evidence="6" type="ORF">SAMN05443575_0323</name>
</gene>
<evidence type="ECO:0000313" key="7">
    <source>
        <dbReference type="Proteomes" id="UP000186132"/>
    </source>
</evidence>
<dbReference type="InterPro" id="IPR045851">
    <property type="entry name" value="AMP-bd_C_sf"/>
</dbReference>
<dbReference type="InterPro" id="IPR023213">
    <property type="entry name" value="CAT-like_dom_sf"/>
</dbReference>